<dbReference type="EMBL" id="UOFD01000032">
    <property type="protein sequence ID" value="VAW51559.1"/>
    <property type="molecule type" value="Genomic_DNA"/>
</dbReference>
<evidence type="ECO:0000313" key="2">
    <source>
        <dbReference type="EMBL" id="VAW51559.1"/>
    </source>
</evidence>
<feature type="domain" description="CheW-like" evidence="1">
    <location>
        <begin position="35"/>
        <end position="174"/>
    </location>
</feature>
<dbReference type="Pfam" id="PF01584">
    <property type="entry name" value="CheW"/>
    <property type="match status" value="1"/>
</dbReference>
<reference evidence="2" key="1">
    <citation type="submission" date="2018-06" db="EMBL/GenBank/DDBJ databases">
        <authorList>
            <person name="Zhirakovskaya E."/>
        </authorList>
    </citation>
    <scope>NUCLEOTIDE SEQUENCE</scope>
</reference>
<dbReference type="PROSITE" id="PS50851">
    <property type="entry name" value="CHEW"/>
    <property type="match status" value="1"/>
</dbReference>
<gene>
    <name evidence="2" type="ORF">MNBD_GAMMA06-317</name>
</gene>
<dbReference type="AlphaFoldDB" id="A0A3B0WQM6"/>
<sequence length="178" mass="19857">MNDSNENWLNPEEALSRFAEPQPGANSSELSSTGTTNQYSFTVGHIGFLIALGTFSEIVKDMIIYPIPNTKDWMKGLVNLRGNLVPVYNLALLLGNSPQQSDNIHLLVLGKDSMAVGILIDSMPEPRDTGSWNTISEIPGHLTSLKNYASKIYSVDKKIWLEFNHNDYFKSIKEQIVL</sequence>
<dbReference type="SUPFAM" id="SSF50341">
    <property type="entry name" value="CheW-like"/>
    <property type="match status" value="1"/>
</dbReference>
<organism evidence="2">
    <name type="scientific">hydrothermal vent metagenome</name>
    <dbReference type="NCBI Taxonomy" id="652676"/>
    <lineage>
        <taxon>unclassified sequences</taxon>
        <taxon>metagenomes</taxon>
        <taxon>ecological metagenomes</taxon>
    </lineage>
</organism>
<dbReference type="Gene3D" id="2.30.30.40">
    <property type="entry name" value="SH3 Domains"/>
    <property type="match status" value="1"/>
</dbReference>
<dbReference type="GO" id="GO:0007165">
    <property type="term" value="P:signal transduction"/>
    <property type="evidence" value="ECO:0007669"/>
    <property type="project" value="InterPro"/>
</dbReference>
<dbReference type="PANTHER" id="PTHR22617:SF23">
    <property type="entry name" value="CHEMOTAXIS PROTEIN CHEW"/>
    <property type="match status" value="1"/>
</dbReference>
<proteinExistence type="predicted"/>
<accession>A0A3B0WQM6</accession>
<dbReference type="InterPro" id="IPR002545">
    <property type="entry name" value="CheW-lke_dom"/>
</dbReference>
<dbReference type="Gene3D" id="2.40.50.180">
    <property type="entry name" value="CheA-289, Domain 4"/>
    <property type="match status" value="1"/>
</dbReference>
<dbReference type="GO" id="GO:0006935">
    <property type="term" value="P:chemotaxis"/>
    <property type="evidence" value="ECO:0007669"/>
    <property type="project" value="InterPro"/>
</dbReference>
<dbReference type="InterPro" id="IPR039315">
    <property type="entry name" value="CheW"/>
</dbReference>
<dbReference type="GO" id="GO:0005829">
    <property type="term" value="C:cytosol"/>
    <property type="evidence" value="ECO:0007669"/>
    <property type="project" value="TreeGrafter"/>
</dbReference>
<evidence type="ECO:0000259" key="1">
    <source>
        <dbReference type="PROSITE" id="PS50851"/>
    </source>
</evidence>
<name>A0A3B0WQM6_9ZZZZ</name>
<protein>
    <recommendedName>
        <fullName evidence="1">CheW-like domain-containing protein</fullName>
    </recommendedName>
</protein>
<dbReference type="SMART" id="SM00260">
    <property type="entry name" value="CheW"/>
    <property type="match status" value="1"/>
</dbReference>
<dbReference type="InterPro" id="IPR036061">
    <property type="entry name" value="CheW-like_dom_sf"/>
</dbReference>
<dbReference type="PANTHER" id="PTHR22617">
    <property type="entry name" value="CHEMOTAXIS SENSOR HISTIDINE KINASE-RELATED"/>
    <property type="match status" value="1"/>
</dbReference>